<organism evidence="2 3">
    <name type="scientific">Archangium minus</name>
    <dbReference type="NCBI Taxonomy" id="83450"/>
    <lineage>
        <taxon>Bacteria</taxon>
        <taxon>Pseudomonadati</taxon>
        <taxon>Myxococcota</taxon>
        <taxon>Myxococcia</taxon>
        <taxon>Myxococcales</taxon>
        <taxon>Cystobacterineae</taxon>
        <taxon>Archangiaceae</taxon>
        <taxon>Archangium</taxon>
    </lineage>
</organism>
<dbReference type="InterPro" id="IPR051157">
    <property type="entry name" value="PDH/Transketolase"/>
</dbReference>
<dbReference type="Pfam" id="PF02780">
    <property type="entry name" value="Transketolase_C"/>
    <property type="match status" value="1"/>
</dbReference>
<evidence type="ECO:0000313" key="2">
    <source>
        <dbReference type="EMBL" id="WNG44888.1"/>
    </source>
</evidence>
<dbReference type="Proteomes" id="UP001611383">
    <property type="component" value="Chromosome"/>
</dbReference>
<dbReference type="InterPro" id="IPR009014">
    <property type="entry name" value="Transketo_C/PFOR_II"/>
</dbReference>
<dbReference type="InterPro" id="IPR005475">
    <property type="entry name" value="Transketolase-like_Pyr-bd"/>
</dbReference>
<dbReference type="Gene3D" id="3.40.50.920">
    <property type="match status" value="1"/>
</dbReference>
<feature type="domain" description="Transketolase-like pyrimidine-binding" evidence="1">
    <location>
        <begin position="6"/>
        <end position="166"/>
    </location>
</feature>
<dbReference type="SMART" id="SM00861">
    <property type="entry name" value="Transket_pyr"/>
    <property type="match status" value="1"/>
</dbReference>
<proteinExistence type="predicted"/>
<name>A0ABY9WMF6_9BACT</name>
<dbReference type="Gene3D" id="3.40.50.970">
    <property type="match status" value="1"/>
</dbReference>
<accession>A0ABY9WMF6</accession>
<dbReference type="CDD" id="cd07033">
    <property type="entry name" value="TPP_PYR_DXS_TK_like"/>
    <property type="match status" value="1"/>
</dbReference>
<dbReference type="PANTHER" id="PTHR43825:SF1">
    <property type="entry name" value="TRANSKETOLASE-LIKE PYRIMIDINE-BINDING DOMAIN-CONTAINING PROTEIN"/>
    <property type="match status" value="1"/>
</dbReference>
<keyword evidence="3" id="KW-1185">Reference proteome</keyword>
<dbReference type="SUPFAM" id="SSF52518">
    <property type="entry name" value="Thiamin diphosphate-binding fold (THDP-binding)"/>
    <property type="match status" value="1"/>
</dbReference>
<gene>
    <name evidence="2" type="ORF">F0U60_12885</name>
</gene>
<evidence type="ECO:0000259" key="1">
    <source>
        <dbReference type="SMART" id="SM00861"/>
    </source>
</evidence>
<dbReference type="InterPro" id="IPR033248">
    <property type="entry name" value="Transketolase_C"/>
</dbReference>
<protein>
    <submittedName>
        <fullName evidence="2">Transketolase</fullName>
    </submittedName>
</protein>
<sequence>MELVEKPYAKAFIAYASKRPEVLCLSADLTSSCEVDKFRDQYPQQFLSCGMAEQNMLSFAAGLAMEGFRPFIHTFGVFLYRRPLDQLINSIAYPNRKVRLMGFLPGITTPGGVTHQAIDDIAILRAIPNMTLLETGDATEVETVLPVADAVDGPVYVRVLRGQVPRLFSTPFRFNDIRCVREGRDVLIVTAGITTEEAMRATAALEAKGLSVRHLHVGTLKPFNREQFLDHLASVRLGVISLENHTTVGGLGSILAEIMADAGVGRPLVRLGLNDTFAHGASKPYLMAKYGLDAMALVRAAERLAGQALGITQDELLAVRLEAVHSTSKAEAL</sequence>
<dbReference type="Pfam" id="PF02779">
    <property type="entry name" value="Transket_pyr"/>
    <property type="match status" value="1"/>
</dbReference>
<dbReference type="PANTHER" id="PTHR43825">
    <property type="entry name" value="PYRUVATE DEHYDROGENASE E1 COMPONENT"/>
    <property type="match status" value="1"/>
</dbReference>
<dbReference type="EMBL" id="CP043494">
    <property type="protein sequence ID" value="WNG44888.1"/>
    <property type="molecule type" value="Genomic_DNA"/>
</dbReference>
<reference evidence="2 3" key="1">
    <citation type="submission" date="2019-08" db="EMBL/GenBank/DDBJ databases">
        <title>Archangium and Cystobacter genomes.</title>
        <authorList>
            <person name="Chen I.-C.K."/>
            <person name="Wielgoss S."/>
        </authorList>
    </citation>
    <scope>NUCLEOTIDE SEQUENCE [LARGE SCALE GENOMIC DNA]</scope>
    <source>
        <strain evidence="2 3">Cbm 6</strain>
    </source>
</reference>
<evidence type="ECO:0000313" key="3">
    <source>
        <dbReference type="Proteomes" id="UP001611383"/>
    </source>
</evidence>
<dbReference type="SUPFAM" id="SSF52922">
    <property type="entry name" value="TK C-terminal domain-like"/>
    <property type="match status" value="1"/>
</dbReference>
<dbReference type="RefSeq" id="WP_395818600.1">
    <property type="nucleotide sequence ID" value="NZ_CP043494.1"/>
</dbReference>
<dbReference type="InterPro" id="IPR029061">
    <property type="entry name" value="THDP-binding"/>
</dbReference>